<dbReference type="Pfam" id="PF01370">
    <property type="entry name" value="Epimerase"/>
    <property type="match status" value="1"/>
</dbReference>
<dbReference type="InterPro" id="IPR036291">
    <property type="entry name" value="NAD(P)-bd_dom_sf"/>
</dbReference>
<dbReference type="GO" id="GO:0005737">
    <property type="term" value="C:cytoplasm"/>
    <property type="evidence" value="ECO:0007669"/>
    <property type="project" value="TreeGrafter"/>
</dbReference>
<name>A0A514CEV4_9BACT</name>
<dbReference type="InterPro" id="IPR051783">
    <property type="entry name" value="NAD(P)-dependent_oxidoreduct"/>
</dbReference>
<dbReference type="GO" id="GO:0004029">
    <property type="term" value="F:aldehyde dehydrogenase (NAD+) activity"/>
    <property type="evidence" value="ECO:0007669"/>
    <property type="project" value="TreeGrafter"/>
</dbReference>
<evidence type="ECO:0000313" key="3">
    <source>
        <dbReference type="Proteomes" id="UP000316614"/>
    </source>
</evidence>
<dbReference type="RefSeq" id="WP_141613609.1">
    <property type="nucleotide sequence ID" value="NZ_CP041253.1"/>
</dbReference>
<evidence type="ECO:0000259" key="1">
    <source>
        <dbReference type="Pfam" id="PF01370"/>
    </source>
</evidence>
<evidence type="ECO:0000313" key="2">
    <source>
        <dbReference type="EMBL" id="QDH78353.1"/>
    </source>
</evidence>
<proteinExistence type="predicted"/>
<dbReference type="KEGG" id="echi:FKX85_04580"/>
<dbReference type="Proteomes" id="UP000316614">
    <property type="component" value="Chromosome"/>
</dbReference>
<organism evidence="2 3">
    <name type="scientific">Echinicola soli</name>
    <dbReference type="NCBI Taxonomy" id="2591634"/>
    <lineage>
        <taxon>Bacteria</taxon>
        <taxon>Pseudomonadati</taxon>
        <taxon>Bacteroidota</taxon>
        <taxon>Cytophagia</taxon>
        <taxon>Cytophagales</taxon>
        <taxon>Cyclobacteriaceae</taxon>
        <taxon>Echinicola</taxon>
    </lineage>
</organism>
<keyword evidence="3" id="KW-1185">Reference proteome</keyword>
<dbReference type="AlphaFoldDB" id="A0A514CEV4"/>
<feature type="domain" description="NAD-dependent epimerase/dehydratase" evidence="1">
    <location>
        <begin position="3"/>
        <end position="215"/>
    </location>
</feature>
<sequence length="319" mass="36309">MRILITGITGLFGSYLAREFCAIGEIHGLKRPSSSTKILEDIEEQITWHEGDINDYQSLQRAFKGMDLIIHAAGLVSFSKKDKNQLLKVNYEGTTNVVNVMLALGIKRLVHISSVAALGRTPDQQTVNENHKWVDSPWNTPYAISKYLGELEVWRGVQEGLEALVVNPAVLLARESETRSSAEIYRYVAEGNRFYPKGDINFIDIRDAASITYQLYRDNQWEERFILSKGSLSFQAFFTTMAETMDRQPPKIAVNNFMITLATTWGQIKQLFGLKPLLNKQTAMVAQLPITFDNQKVNKLTGYQYRSLKETFQWAVNKK</sequence>
<dbReference type="PANTHER" id="PTHR48079:SF6">
    <property type="entry name" value="NAD(P)-BINDING DOMAIN-CONTAINING PROTEIN-RELATED"/>
    <property type="match status" value="1"/>
</dbReference>
<protein>
    <submittedName>
        <fullName evidence="2">NAD-dependent epimerase/dehydratase family protein</fullName>
    </submittedName>
</protein>
<dbReference type="PANTHER" id="PTHR48079">
    <property type="entry name" value="PROTEIN YEEZ"/>
    <property type="match status" value="1"/>
</dbReference>
<reference evidence="2 3" key="1">
    <citation type="submission" date="2019-06" db="EMBL/GenBank/DDBJ databases">
        <title>Echinicola alkalisoli sp. nov. isolated from saline soil.</title>
        <authorList>
            <person name="Sun J.-Q."/>
            <person name="Xu L."/>
        </authorList>
    </citation>
    <scope>NUCLEOTIDE SEQUENCE [LARGE SCALE GENOMIC DNA]</scope>
    <source>
        <strain evidence="2 3">LN3S3</strain>
    </source>
</reference>
<dbReference type="InterPro" id="IPR001509">
    <property type="entry name" value="Epimerase_deHydtase"/>
</dbReference>
<dbReference type="OrthoDB" id="596910at2"/>
<accession>A0A514CEV4</accession>
<dbReference type="Gene3D" id="3.40.50.720">
    <property type="entry name" value="NAD(P)-binding Rossmann-like Domain"/>
    <property type="match status" value="1"/>
</dbReference>
<gene>
    <name evidence="2" type="ORF">FKX85_04580</name>
</gene>
<dbReference type="SUPFAM" id="SSF51735">
    <property type="entry name" value="NAD(P)-binding Rossmann-fold domains"/>
    <property type="match status" value="1"/>
</dbReference>
<dbReference type="EMBL" id="CP041253">
    <property type="protein sequence ID" value="QDH78353.1"/>
    <property type="molecule type" value="Genomic_DNA"/>
</dbReference>